<feature type="transmembrane region" description="Helical" evidence="3">
    <location>
        <begin position="110"/>
        <end position="131"/>
    </location>
</feature>
<feature type="coiled-coil region" evidence="1">
    <location>
        <begin position="1"/>
        <end position="28"/>
    </location>
</feature>
<dbReference type="EMBL" id="JAWJZY010000002">
    <property type="protein sequence ID" value="MEE8658314.1"/>
    <property type="molecule type" value="Genomic_DNA"/>
</dbReference>
<comment type="caution">
    <text evidence="4">The sequence shown here is derived from an EMBL/GenBank/DDBJ whole genome shotgun (WGS) entry which is preliminary data.</text>
</comment>
<keyword evidence="3" id="KW-1133">Transmembrane helix</keyword>
<reference evidence="4 5" key="1">
    <citation type="submission" date="2023-10" db="EMBL/GenBank/DDBJ databases">
        <title>Sorlinia euscelidii gen. nov., sp. nov., an acetic acid bacteria isolated from the gut of Euscelidius variegatus emitter.</title>
        <authorList>
            <person name="Michoud G."/>
            <person name="Marasco R."/>
            <person name="Seferji K."/>
            <person name="Gonella E."/>
            <person name="Garuglieri E."/>
            <person name="Alma A."/>
            <person name="Mapelli F."/>
            <person name="Borin S."/>
            <person name="Daffonchio D."/>
            <person name="Crotti E."/>
        </authorList>
    </citation>
    <scope>NUCLEOTIDE SEQUENCE [LARGE SCALE GENOMIC DNA]</scope>
    <source>
        <strain evidence="4 5">EV16P</strain>
    </source>
</reference>
<evidence type="ECO:0000256" key="3">
    <source>
        <dbReference type="SAM" id="Phobius"/>
    </source>
</evidence>
<feature type="transmembrane region" description="Helical" evidence="3">
    <location>
        <begin position="76"/>
        <end position="98"/>
    </location>
</feature>
<accession>A0ABU7U0A6</accession>
<sequence length="141" mass="15996">MKSNEDRLELLKRVSERLQEDLREKVRHNPDAASQFSQDIDSDKQLSRELQHRKSKLELQHLKLFGKMRGKGAKFVYVYLIVYSAFSALVIGLQGFRIGQFLLPETALDILIGSTAVSAISLVATVLKGLFPTHTKKSLKR</sequence>
<organism evidence="4 5">
    <name type="scientific">Sorlinia euscelidii</name>
    <dbReference type="NCBI Taxonomy" id="3081148"/>
    <lineage>
        <taxon>Bacteria</taxon>
        <taxon>Pseudomonadati</taxon>
        <taxon>Pseudomonadota</taxon>
        <taxon>Alphaproteobacteria</taxon>
        <taxon>Acetobacterales</taxon>
        <taxon>Acetobacteraceae</taxon>
        <taxon>Sorlinia</taxon>
    </lineage>
</organism>
<keyword evidence="1" id="KW-0175">Coiled coil</keyword>
<gene>
    <name evidence="4" type="ORF">DOFOFD_04750</name>
</gene>
<keyword evidence="3" id="KW-0472">Membrane</keyword>
<evidence type="ECO:0000256" key="1">
    <source>
        <dbReference type="SAM" id="Coils"/>
    </source>
</evidence>
<evidence type="ECO:0000313" key="5">
    <source>
        <dbReference type="Proteomes" id="UP001312908"/>
    </source>
</evidence>
<proteinExistence type="predicted"/>
<evidence type="ECO:0000256" key="2">
    <source>
        <dbReference type="SAM" id="MobiDB-lite"/>
    </source>
</evidence>
<keyword evidence="5" id="KW-1185">Reference proteome</keyword>
<dbReference type="Proteomes" id="UP001312908">
    <property type="component" value="Unassembled WGS sequence"/>
</dbReference>
<protein>
    <submittedName>
        <fullName evidence="4">Uncharacterized protein</fullName>
    </submittedName>
</protein>
<evidence type="ECO:0000313" key="4">
    <source>
        <dbReference type="EMBL" id="MEE8658314.1"/>
    </source>
</evidence>
<keyword evidence="3" id="KW-0812">Transmembrane</keyword>
<feature type="region of interest" description="Disordered" evidence="2">
    <location>
        <begin position="28"/>
        <end position="49"/>
    </location>
</feature>
<dbReference type="RefSeq" id="WP_394819262.1">
    <property type="nucleotide sequence ID" value="NZ_JAWJZY010000002.1"/>
</dbReference>
<name>A0ABU7U0A6_9PROT</name>